<dbReference type="SUPFAM" id="SSF110997">
    <property type="entry name" value="Sporulation related repeat"/>
    <property type="match status" value="1"/>
</dbReference>
<reference evidence="3 4" key="1">
    <citation type="submission" date="2018-09" db="EMBL/GenBank/DDBJ databases">
        <title>Altererythrobacter spongiae sp. nov., isolated from a marine sponge.</title>
        <authorList>
            <person name="Zhuang L."/>
            <person name="Luo L."/>
        </authorList>
    </citation>
    <scope>NUCLEOTIDE SEQUENCE [LARGE SCALE GENOMIC DNA]</scope>
    <source>
        <strain evidence="3 4">HN-Y73</strain>
    </source>
</reference>
<feature type="compositionally biased region" description="Low complexity" evidence="1">
    <location>
        <begin position="289"/>
        <end position="305"/>
    </location>
</feature>
<evidence type="ECO:0000313" key="3">
    <source>
        <dbReference type="EMBL" id="RKF21213.1"/>
    </source>
</evidence>
<protein>
    <submittedName>
        <fullName evidence="3">Tetratricopeptide repeat protein</fullName>
    </submittedName>
</protein>
<dbReference type="Gene3D" id="1.25.40.10">
    <property type="entry name" value="Tetratricopeptide repeat domain"/>
    <property type="match status" value="1"/>
</dbReference>
<gene>
    <name evidence="3" type="ORF">D6851_09920</name>
</gene>
<sequence length="502" mass="53241">MALLCCPALVQAQSVSRPVVQPLPPAASGELSDALKALARNSEDVDALIAAGEAAIKLDDIDAALGFLGRAQAISSDNPRINAGLAGIALRQDNPVRALQLYDEAEKAGLTMAPYAADRALAYDLVGNNARAQQLYKVALASGEDPQLRRQLAMSQAISGDKPAFEATLLPLLQQQDLSAFRTRAFGLAVLGETEEAVSIAEAMLPEKFSDRIAPYLRYMPRLTRAQQAAAANLGKFPDATKIGRDDPAMLAFGDTEKAAADDAASASSVNMEERLVPKGRQLGQKTSGEQAAARRGAAKIAPGRTAMAEDSELPAISPAQPSPAAPERPKERPGAALVKADTGASAEAAPAEPVRPVPEEQVKMQSLADAFSDFTLSPRDSAPVVPSGAVDLSKFEAPREKPAPPPKPKPPAHPSRNWVQVATGKNVSAFRFDWKRISRKADGLLDGKTPYTVPWVEANRLLFGPFPDLSDAQSMVKSLKEKGVDSFTFTSEEGEKITPLD</sequence>
<keyword evidence="4" id="KW-1185">Reference proteome</keyword>
<feature type="domain" description="SPOR" evidence="2">
    <location>
        <begin position="412"/>
        <end position="492"/>
    </location>
</feature>
<dbReference type="SUPFAM" id="SSF48452">
    <property type="entry name" value="TPR-like"/>
    <property type="match status" value="1"/>
</dbReference>
<dbReference type="InterPro" id="IPR007730">
    <property type="entry name" value="SPOR-like_dom"/>
</dbReference>
<comment type="caution">
    <text evidence="3">The sequence shown here is derived from an EMBL/GenBank/DDBJ whole genome shotgun (WGS) entry which is preliminary data.</text>
</comment>
<dbReference type="InterPro" id="IPR011990">
    <property type="entry name" value="TPR-like_helical_dom_sf"/>
</dbReference>
<evidence type="ECO:0000313" key="4">
    <source>
        <dbReference type="Proteomes" id="UP000284395"/>
    </source>
</evidence>
<dbReference type="AlphaFoldDB" id="A0A420EKK2"/>
<accession>A0A420EKK2</accession>
<organism evidence="3 4">
    <name type="scientific">Altericroceibacterium spongiae</name>
    <dbReference type="NCBI Taxonomy" id="2320269"/>
    <lineage>
        <taxon>Bacteria</taxon>
        <taxon>Pseudomonadati</taxon>
        <taxon>Pseudomonadota</taxon>
        <taxon>Alphaproteobacteria</taxon>
        <taxon>Sphingomonadales</taxon>
        <taxon>Erythrobacteraceae</taxon>
        <taxon>Altericroceibacterium</taxon>
    </lineage>
</organism>
<dbReference type="Proteomes" id="UP000284395">
    <property type="component" value="Unassembled WGS sequence"/>
</dbReference>
<dbReference type="PROSITE" id="PS51724">
    <property type="entry name" value="SPOR"/>
    <property type="match status" value="1"/>
</dbReference>
<feature type="compositionally biased region" description="Pro residues" evidence="1">
    <location>
        <begin position="404"/>
        <end position="414"/>
    </location>
</feature>
<evidence type="ECO:0000259" key="2">
    <source>
        <dbReference type="PROSITE" id="PS51724"/>
    </source>
</evidence>
<dbReference type="EMBL" id="RAPF01000004">
    <property type="protein sequence ID" value="RKF21213.1"/>
    <property type="molecule type" value="Genomic_DNA"/>
</dbReference>
<proteinExistence type="predicted"/>
<dbReference type="GO" id="GO:0042834">
    <property type="term" value="F:peptidoglycan binding"/>
    <property type="evidence" value="ECO:0007669"/>
    <property type="project" value="InterPro"/>
</dbReference>
<dbReference type="Pfam" id="PF05036">
    <property type="entry name" value="SPOR"/>
    <property type="match status" value="1"/>
</dbReference>
<feature type="region of interest" description="Disordered" evidence="1">
    <location>
        <begin position="262"/>
        <end position="363"/>
    </location>
</feature>
<name>A0A420EKK2_9SPHN</name>
<evidence type="ECO:0000256" key="1">
    <source>
        <dbReference type="SAM" id="MobiDB-lite"/>
    </source>
</evidence>
<dbReference type="InterPro" id="IPR036680">
    <property type="entry name" value="SPOR-like_sf"/>
</dbReference>
<feature type="region of interest" description="Disordered" evidence="1">
    <location>
        <begin position="397"/>
        <end position="418"/>
    </location>
</feature>